<dbReference type="Proteomes" id="UP000821837">
    <property type="component" value="Unassembled WGS sequence"/>
</dbReference>
<feature type="compositionally biased region" description="Basic and acidic residues" evidence="1">
    <location>
        <begin position="54"/>
        <end position="63"/>
    </location>
</feature>
<feature type="region of interest" description="Disordered" evidence="1">
    <location>
        <begin position="45"/>
        <end position="78"/>
    </location>
</feature>
<proteinExistence type="predicted"/>
<name>A0A9D4YRG0_RHISA</name>
<accession>A0A9D4YRG0</accession>
<evidence type="ECO:0000313" key="3">
    <source>
        <dbReference type="Proteomes" id="UP000821837"/>
    </source>
</evidence>
<keyword evidence="3" id="KW-1185">Reference proteome</keyword>
<sequence length="137" mass="15018">MLRVSVLQPAGNGFTLFNIPRGKMNVARRKKWIINVDRKDLVPTENTMLFPTTEEPKVQDSREQPPNPGGPPTATQPAVSTMAISGAPASDLEHAAGLKGTLYCEIVVFRFQLSVHSNAIQRTSSFGLGFFKTYSNL</sequence>
<comment type="caution">
    <text evidence="2">The sequence shown here is derived from an EMBL/GenBank/DDBJ whole genome shotgun (WGS) entry which is preliminary data.</text>
</comment>
<dbReference type="AlphaFoldDB" id="A0A9D4YRG0"/>
<organism evidence="2 3">
    <name type="scientific">Rhipicephalus sanguineus</name>
    <name type="common">Brown dog tick</name>
    <name type="synonym">Ixodes sanguineus</name>
    <dbReference type="NCBI Taxonomy" id="34632"/>
    <lineage>
        <taxon>Eukaryota</taxon>
        <taxon>Metazoa</taxon>
        <taxon>Ecdysozoa</taxon>
        <taxon>Arthropoda</taxon>
        <taxon>Chelicerata</taxon>
        <taxon>Arachnida</taxon>
        <taxon>Acari</taxon>
        <taxon>Parasitiformes</taxon>
        <taxon>Ixodida</taxon>
        <taxon>Ixodoidea</taxon>
        <taxon>Ixodidae</taxon>
        <taxon>Rhipicephalinae</taxon>
        <taxon>Rhipicephalus</taxon>
        <taxon>Rhipicephalus</taxon>
    </lineage>
</organism>
<dbReference type="EMBL" id="JABSTV010000712">
    <property type="protein sequence ID" value="KAH7985801.1"/>
    <property type="molecule type" value="Genomic_DNA"/>
</dbReference>
<reference evidence="2" key="2">
    <citation type="submission" date="2021-09" db="EMBL/GenBank/DDBJ databases">
        <authorList>
            <person name="Jia N."/>
            <person name="Wang J."/>
            <person name="Shi W."/>
            <person name="Du L."/>
            <person name="Sun Y."/>
            <person name="Zhan W."/>
            <person name="Jiang J."/>
            <person name="Wang Q."/>
            <person name="Zhang B."/>
            <person name="Ji P."/>
            <person name="Sakyi L.B."/>
            <person name="Cui X."/>
            <person name="Yuan T."/>
            <person name="Jiang B."/>
            <person name="Yang W."/>
            <person name="Lam T.T.-Y."/>
            <person name="Chang Q."/>
            <person name="Ding S."/>
            <person name="Wang X."/>
            <person name="Zhu J."/>
            <person name="Ruan X."/>
            <person name="Zhao L."/>
            <person name="Wei J."/>
            <person name="Que T."/>
            <person name="Du C."/>
            <person name="Cheng J."/>
            <person name="Dai P."/>
            <person name="Han X."/>
            <person name="Huang E."/>
            <person name="Gao Y."/>
            <person name="Liu J."/>
            <person name="Shao H."/>
            <person name="Ye R."/>
            <person name="Li L."/>
            <person name="Wei W."/>
            <person name="Wang X."/>
            <person name="Wang C."/>
            <person name="Huo Q."/>
            <person name="Li W."/>
            <person name="Guo W."/>
            <person name="Chen H."/>
            <person name="Chen S."/>
            <person name="Zhou L."/>
            <person name="Zhou L."/>
            <person name="Ni X."/>
            <person name="Tian J."/>
            <person name="Zhou Y."/>
            <person name="Sheng Y."/>
            <person name="Liu T."/>
            <person name="Pan Y."/>
            <person name="Xia L."/>
            <person name="Li J."/>
            <person name="Zhao F."/>
            <person name="Cao W."/>
        </authorList>
    </citation>
    <scope>NUCLEOTIDE SEQUENCE</scope>
    <source>
        <strain evidence="2">Rsan-2018</strain>
        <tissue evidence="2">Larvae</tissue>
    </source>
</reference>
<evidence type="ECO:0000256" key="1">
    <source>
        <dbReference type="SAM" id="MobiDB-lite"/>
    </source>
</evidence>
<gene>
    <name evidence="2" type="ORF">HPB52_025392</name>
</gene>
<evidence type="ECO:0000313" key="2">
    <source>
        <dbReference type="EMBL" id="KAH7985801.1"/>
    </source>
</evidence>
<protein>
    <submittedName>
        <fullName evidence="2">Uncharacterized protein</fullName>
    </submittedName>
</protein>
<reference evidence="2" key="1">
    <citation type="journal article" date="2020" name="Cell">
        <title>Large-Scale Comparative Analyses of Tick Genomes Elucidate Their Genetic Diversity and Vector Capacities.</title>
        <authorList>
            <consortium name="Tick Genome and Microbiome Consortium (TIGMIC)"/>
            <person name="Jia N."/>
            <person name="Wang J."/>
            <person name="Shi W."/>
            <person name="Du L."/>
            <person name="Sun Y."/>
            <person name="Zhan W."/>
            <person name="Jiang J.F."/>
            <person name="Wang Q."/>
            <person name="Zhang B."/>
            <person name="Ji P."/>
            <person name="Bell-Sakyi L."/>
            <person name="Cui X.M."/>
            <person name="Yuan T.T."/>
            <person name="Jiang B.G."/>
            <person name="Yang W.F."/>
            <person name="Lam T.T."/>
            <person name="Chang Q.C."/>
            <person name="Ding S.J."/>
            <person name="Wang X.J."/>
            <person name="Zhu J.G."/>
            <person name="Ruan X.D."/>
            <person name="Zhao L."/>
            <person name="Wei J.T."/>
            <person name="Ye R.Z."/>
            <person name="Que T.C."/>
            <person name="Du C.H."/>
            <person name="Zhou Y.H."/>
            <person name="Cheng J.X."/>
            <person name="Dai P.F."/>
            <person name="Guo W.B."/>
            <person name="Han X.H."/>
            <person name="Huang E.J."/>
            <person name="Li L.F."/>
            <person name="Wei W."/>
            <person name="Gao Y.C."/>
            <person name="Liu J.Z."/>
            <person name="Shao H.Z."/>
            <person name="Wang X."/>
            <person name="Wang C.C."/>
            <person name="Yang T.C."/>
            <person name="Huo Q.B."/>
            <person name="Li W."/>
            <person name="Chen H.Y."/>
            <person name="Chen S.E."/>
            <person name="Zhou L.G."/>
            <person name="Ni X.B."/>
            <person name="Tian J.H."/>
            <person name="Sheng Y."/>
            <person name="Liu T."/>
            <person name="Pan Y.S."/>
            <person name="Xia L.Y."/>
            <person name="Li J."/>
            <person name="Zhao F."/>
            <person name="Cao W.C."/>
        </authorList>
    </citation>
    <scope>NUCLEOTIDE SEQUENCE</scope>
    <source>
        <strain evidence="2">Rsan-2018</strain>
    </source>
</reference>